<dbReference type="InterPro" id="IPR036390">
    <property type="entry name" value="WH_DNA-bd_sf"/>
</dbReference>
<evidence type="ECO:0000259" key="1">
    <source>
        <dbReference type="Pfam" id="PF02742"/>
    </source>
</evidence>
<organism evidence="2 3">
    <name type="scientific">Candidatus Marsarchaeota G1 archaeon OSP_D</name>
    <dbReference type="NCBI Taxonomy" id="1978155"/>
    <lineage>
        <taxon>Archaea</taxon>
        <taxon>Candidatus Marsarchaeota</taxon>
        <taxon>Candidatus Marsarchaeota group 1</taxon>
    </lineage>
</organism>
<dbReference type="Pfam" id="PF02742">
    <property type="entry name" value="Fe_dep_repr_C"/>
    <property type="match status" value="1"/>
</dbReference>
<dbReference type="Proteomes" id="UP000240880">
    <property type="component" value="Unassembled WGS sequence"/>
</dbReference>
<sequence length="129" mass="14388">MYQLSQREATYIKAIKRLGGSRVRLRALARELGVSAPSALEEVRHLEKKGLLKNKRGFITLTEKGLEAVETLRRTHIAFETLLSSYGVLPKEACVSAHEFDFAIPKSVADRVFQAMGNPSICPEGREEC</sequence>
<dbReference type="GO" id="GO:0046914">
    <property type="term" value="F:transition metal ion binding"/>
    <property type="evidence" value="ECO:0007669"/>
    <property type="project" value="InterPro"/>
</dbReference>
<dbReference type="InterPro" id="IPR050536">
    <property type="entry name" value="DtxR_MntR_Metal-Reg"/>
</dbReference>
<dbReference type="AlphaFoldDB" id="A0A2R6A811"/>
<dbReference type="GO" id="GO:0046983">
    <property type="term" value="F:protein dimerization activity"/>
    <property type="evidence" value="ECO:0007669"/>
    <property type="project" value="InterPro"/>
</dbReference>
<dbReference type="EMBL" id="NEXC01000068">
    <property type="protein sequence ID" value="PSN82524.1"/>
    <property type="molecule type" value="Genomic_DNA"/>
</dbReference>
<dbReference type="Gene3D" id="1.10.10.10">
    <property type="entry name" value="Winged helix-like DNA-binding domain superfamily/Winged helix DNA-binding domain"/>
    <property type="match status" value="1"/>
</dbReference>
<name>A0A2R6A811_9ARCH</name>
<dbReference type="PANTHER" id="PTHR33238">
    <property type="entry name" value="IRON (METAL) DEPENDENT REPRESSOR, DTXR FAMILY"/>
    <property type="match status" value="1"/>
</dbReference>
<dbReference type="InterPro" id="IPR001367">
    <property type="entry name" value="Fe_dep_repressor"/>
</dbReference>
<dbReference type="SMART" id="SM00529">
    <property type="entry name" value="HTH_DTXR"/>
    <property type="match status" value="1"/>
</dbReference>
<evidence type="ECO:0000313" key="3">
    <source>
        <dbReference type="Proteomes" id="UP000240880"/>
    </source>
</evidence>
<proteinExistence type="predicted"/>
<dbReference type="InterPro" id="IPR022689">
    <property type="entry name" value="Iron_dep_repressor"/>
</dbReference>
<dbReference type="InterPro" id="IPR036421">
    <property type="entry name" value="Fe_dep_repressor_sf"/>
</dbReference>
<evidence type="ECO:0000313" key="2">
    <source>
        <dbReference type="EMBL" id="PSN82524.1"/>
    </source>
</evidence>
<dbReference type="SUPFAM" id="SSF47979">
    <property type="entry name" value="Iron-dependent repressor protein, dimerization domain"/>
    <property type="match status" value="1"/>
</dbReference>
<reference evidence="2 3" key="1">
    <citation type="submission" date="2017-04" db="EMBL/GenBank/DDBJ databases">
        <title>Novel microbial lineages endemic to geothermal iron-oxide mats fill important gaps in the evolutionary history of Archaea.</title>
        <authorList>
            <person name="Jay Z.J."/>
            <person name="Beam J.P."/>
            <person name="Dlakic M."/>
            <person name="Rusch D.B."/>
            <person name="Kozubal M.A."/>
            <person name="Inskeep W.P."/>
        </authorList>
    </citation>
    <scope>NUCLEOTIDE SEQUENCE [LARGE SCALE GENOMIC DNA]</scope>
    <source>
        <strain evidence="2">OSP_D</strain>
    </source>
</reference>
<protein>
    <recommendedName>
        <fullName evidence="1">Iron dependent repressor metal binding and dimerisation domain-containing protein</fullName>
    </recommendedName>
</protein>
<dbReference type="GO" id="GO:0003700">
    <property type="term" value="F:DNA-binding transcription factor activity"/>
    <property type="evidence" value="ECO:0007669"/>
    <property type="project" value="InterPro"/>
</dbReference>
<dbReference type="SUPFAM" id="SSF46785">
    <property type="entry name" value="Winged helix' DNA-binding domain"/>
    <property type="match status" value="1"/>
</dbReference>
<dbReference type="PANTHER" id="PTHR33238:SF7">
    <property type="entry name" value="IRON-DEPENDENT TRANSCRIPTIONAL REGULATOR"/>
    <property type="match status" value="1"/>
</dbReference>
<dbReference type="InterPro" id="IPR036388">
    <property type="entry name" value="WH-like_DNA-bd_sf"/>
</dbReference>
<comment type="caution">
    <text evidence="2">The sequence shown here is derived from an EMBL/GenBank/DDBJ whole genome shotgun (WGS) entry which is preliminary data.</text>
</comment>
<gene>
    <name evidence="2" type="ORF">B9Q01_07805</name>
</gene>
<accession>A0A2R6A811</accession>
<feature type="domain" description="Iron dependent repressor metal binding and dimerisation" evidence="1">
    <location>
        <begin position="62"/>
        <end position="128"/>
    </location>
</feature>